<keyword evidence="1" id="KW-0472">Membrane</keyword>
<dbReference type="AlphaFoldDB" id="A0A7R9ZKV2"/>
<evidence type="ECO:0008006" key="3">
    <source>
        <dbReference type="Google" id="ProtNLM"/>
    </source>
</evidence>
<organism evidence="2">
    <name type="scientific">Craspedostauros australis</name>
    <dbReference type="NCBI Taxonomy" id="1486917"/>
    <lineage>
        <taxon>Eukaryota</taxon>
        <taxon>Sar</taxon>
        <taxon>Stramenopiles</taxon>
        <taxon>Ochrophyta</taxon>
        <taxon>Bacillariophyta</taxon>
        <taxon>Bacillariophyceae</taxon>
        <taxon>Bacillariophycidae</taxon>
        <taxon>Naviculales</taxon>
        <taxon>Naviculaceae</taxon>
        <taxon>Craspedostauros</taxon>
    </lineage>
</organism>
<accession>A0A7R9ZKV2</accession>
<name>A0A7R9ZKV2_9STRA</name>
<gene>
    <name evidence="2" type="ORF">CAUS1442_LOCUS1784</name>
</gene>
<protein>
    <recommendedName>
        <fullName evidence="3">Vesicle transport protein</fullName>
    </recommendedName>
</protein>
<feature type="transmembrane region" description="Helical" evidence="1">
    <location>
        <begin position="71"/>
        <end position="91"/>
    </location>
</feature>
<proteinExistence type="predicted"/>
<keyword evidence="1" id="KW-0812">Transmembrane</keyword>
<evidence type="ECO:0000313" key="2">
    <source>
        <dbReference type="EMBL" id="CAD8329686.1"/>
    </source>
</evidence>
<keyword evidence="1" id="KW-1133">Transmembrane helix</keyword>
<dbReference type="EMBL" id="HBEF01002851">
    <property type="protein sequence ID" value="CAD8329686.1"/>
    <property type="molecule type" value="Transcribed_RNA"/>
</dbReference>
<evidence type="ECO:0000256" key="1">
    <source>
        <dbReference type="SAM" id="Phobius"/>
    </source>
</evidence>
<reference evidence="2" key="1">
    <citation type="submission" date="2021-01" db="EMBL/GenBank/DDBJ databases">
        <authorList>
            <person name="Corre E."/>
            <person name="Pelletier E."/>
            <person name="Niang G."/>
            <person name="Scheremetjew M."/>
            <person name="Finn R."/>
            <person name="Kale V."/>
            <person name="Holt S."/>
            <person name="Cochrane G."/>
            <person name="Meng A."/>
            <person name="Brown T."/>
            <person name="Cohen L."/>
        </authorList>
    </citation>
    <scope>NUCLEOTIDE SEQUENCE</scope>
    <source>
        <strain evidence="2">CCMP3328</strain>
    </source>
</reference>
<sequence>MSTGFGQWYNEQKTDDAAASSNSSSWFDIEQQGFPTFSTEGMPQFSFEGMKQTMEAQMPKKILGMGYQQRFQVFCAMLLLSVLFFALAFFVGLPTSELPCCVLLYRACTAMLLRTPLCYLANPQD</sequence>